<feature type="transmembrane region" description="Helical" evidence="5">
    <location>
        <begin position="278"/>
        <end position="305"/>
    </location>
</feature>
<dbReference type="PANTHER" id="PTHR22950">
    <property type="entry name" value="AMINO ACID TRANSPORTER"/>
    <property type="match status" value="1"/>
</dbReference>
<evidence type="ECO:0000256" key="4">
    <source>
        <dbReference type="ARBA" id="ARBA00023136"/>
    </source>
</evidence>
<feature type="transmembrane region" description="Helical" evidence="5">
    <location>
        <begin position="180"/>
        <end position="197"/>
    </location>
</feature>
<keyword evidence="8" id="KW-1185">Reference proteome</keyword>
<accession>A0ABD2WT43</accession>
<keyword evidence="3 5" id="KW-1133">Transmembrane helix</keyword>
<evidence type="ECO:0000313" key="7">
    <source>
        <dbReference type="EMBL" id="KAL3395636.1"/>
    </source>
</evidence>
<name>A0ABD2WT43_9HYME</name>
<feature type="domain" description="Amino acid transporter transmembrane" evidence="6">
    <location>
        <begin position="55"/>
        <end position="450"/>
    </location>
</feature>
<feature type="transmembrane region" description="Helical" evidence="5">
    <location>
        <begin position="368"/>
        <end position="385"/>
    </location>
</feature>
<feature type="transmembrane region" description="Helical" evidence="5">
    <location>
        <begin position="391"/>
        <end position="411"/>
    </location>
</feature>
<dbReference type="PANTHER" id="PTHR22950:SF494">
    <property type="entry name" value="GH04538P"/>
    <property type="match status" value="1"/>
</dbReference>
<comment type="subcellular location">
    <subcellularLocation>
        <location evidence="1">Membrane</location>
        <topology evidence="1">Multi-pass membrane protein</topology>
    </subcellularLocation>
</comment>
<feature type="transmembrane region" description="Helical" evidence="5">
    <location>
        <begin position="248"/>
        <end position="266"/>
    </location>
</feature>
<evidence type="ECO:0000256" key="3">
    <source>
        <dbReference type="ARBA" id="ARBA00022989"/>
    </source>
</evidence>
<dbReference type="Proteomes" id="UP001627154">
    <property type="component" value="Unassembled WGS sequence"/>
</dbReference>
<evidence type="ECO:0000256" key="2">
    <source>
        <dbReference type="ARBA" id="ARBA00022692"/>
    </source>
</evidence>
<gene>
    <name evidence="7" type="ORF">TKK_010179</name>
</gene>
<sequence length="500" mass="54879">MSKNQETNEYIGEQMKDFSSTTKIAPAIGNYHEKDELYDPFDHRDKTNATSDAGSATHLIKSSLGTGILAMPNAIKNGGLLVGGIGTILIGILCSHCVHILVKSSHVLCRRTKTPAMTYADTAAAAFESGPLRLRKYSNLARNFVNWALCATYVSGACVYIVFIATGIKQLGDQYTGMNISIRTYMLCLIPAVVLLGQVRNLRVLVPFSVLANLSLTVGFAITLYYIFNQIQPMEKIHYVTTWHQLPKFFATVIFAIEGIGTVMPIENSMANPRHFIGCPGVLNISMSVVITLYAAMGVFGYLSFGECAKASITLNLPEGEILGQLVQFLISIAILLTYGLQFFVPLEIIWNSIKHKFSHRWEVLGETVMRIFMVLLTVSVAMLVPDLDPFISLVGAVFFSVLGICIPAIIETISCWEAHLGVGYWRLWKNAFLVLVSIFALIAGSWISIEQIIELYTKSSPASSIATCTLNRSEMIVSSTSNETLISTTLDIVNGTKIL</sequence>
<dbReference type="GO" id="GO:0016020">
    <property type="term" value="C:membrane"/>
    <property type="evidence" value="ECO:0007669"/>
    <property type="project" value="UniProtKB-SubCell"/>
</dbReference>
<dbReference type="AlphaFoldDB" id="A0ABD2WT43"/>
<proteinExistence type="predicted"/>
<dbReference type="EMBL" id="JBJJXI010000078">
    <property type="protein sequence ID" value="KAL3395636.1"/>
    <property type="molecule type" value="Genomic_DNA"/>
</dbReference>
<keyword evidence="4 5" id="KW-0472">Membrane</keyword>
<reference evidence="7 8" key="1">
    <citation type="journal article" date="2024" name="bioRxiv">
        <title>A reference genome for Trichogramma kaykai: A tiny desert-dwelling parasitoid wasp with competing sex-ratio distorters.</title>
        <authorList>
            <person name="Culotta J."/>
            <person name="Lindsey A.R."/>
        </authorList>
    </citation>
    <scope>NUCLEOTIDE SEQUENCE [LARGE SCALE GENOMIC DNA]</scope>
    <source>
        <strain evidence="7 8">KSX58</strain>
    </source>
</reference>
<feature type="transmembrane region" description="Helical" evidence="5">
    <location>
        <begin position="432"/>
        <end position="450"/>
    </location>
</feature>
<protein>
    <recommendedName>
        <fullName evidence="6">Amino acid transporter transmembrane domain-containing protein</fullName>
    </recommendedName>
</protein>
<feature type="transmembrane region" description="Helical" evidence="5">
    <location>
        <begin position="325"/>
        <end position="347"/>
    </location>
</feature>
<comment type="caution">
    <text evidence="7">The sequence shown here is derived from an EMBL/GenBank/DDBJ whole genome shotgun (WGS) entry which is preliminary data.</text>
</comment>
<evidence type="ECO:0000259" key="6">
    <source>
        <dbReference type="Pfam" id="PF01490"/>
    </source>
</evidence>
<feature type="transmembrane region" description="Helical" evidence="5">
    <location>
        <begin position="80"/>
        <end position="102"/>
    </location>
</feature>
<dbReference type="Pfam" id="PF01490">
    <property type="entry name" value="Aa_trans"/>
    <property type="match status" value="1"/>
</dbReference>
<evidence type="ECO:0000256" key="5">
    <source>
        <dbReference type="SAM" id="Phobius"/>
    </source>
</evidence>
<feature type="transmembrane region" description="Helical" evidence="5">
    <location>
        <begin position="144"/>
        <end position="168"/>
    </location>
</feature>
<evidence type="ECO:0000256" key="1">
    <source>
        <dbReference type="ARBA" id="ARBA00004141"/>
    </source>
</evidence>
<evidence type="ECO:0000313" key="8">
    <source>
        <dbReference type="Proteomes" id="UP001627154"/>
    </source>
</evidence>
<feature type="transmembrane region" description="Helical" evidence="5">
    <location>
        <begin position="204"/>
        <end position="228"/>
    </location>
</feature>
<organism evidence="7 8">
    <name type="scientific">Trichogramma kaykai</name>
    <dbReference type="NCBI Taxonomy" id="54128"/>
    <lineage>
        <taxon>Eukaryota</taxon>
        <taxon>Metazoa</taxon>
        <taxon>Ecdysozoa</taxon>
        <taxon>Arthropoda</taxon>
        <taxon>Hexapoda</taxon>
        <taxon>Insecta</taxon>
        <taxon>Pterygota</taxon>
        <taxon>Neoptera</taxon>
        <taxon>Endopterygota</taxon>
        <taxon>Hymenoptera</taxon>
        <taxon>Apocrita</taxon>
        <taxon>Proctotrupomorpha</taxon>
        <taxon>Chalcidoidea</taxon>
        <taxon>Trichogrammatidae</taxon>
        <taxon>Trichogramma</taxon>
    </lineage>
</organism>
<dbReference type="InterPro" id="IPR013057">
    <property type="entry name" value="AA_transpt_TM"/>
</dbReference>
<keyword evidence="2 5" id="KW-0812">Transmembrane</keyword>